<comment type="similarity">
    <text evidence="1 7">Belongs to the AB hydrolase superfamily. Lipase family.</text>
</comment>
<dbReference type="GeneID" id="116301046"/>
<feature type="chain" id="PRO_5027710162" description="Lipase" evidence="9">
    <location>
        <begin position="16"/>
        <end position="413"/>
    </location>
</feature>
<evidence type="ECO:0000256" key="1">
    <source>
        <dbReference type="ARBA" id="ARBA00010701"/>
    </source>
</evidence>
<dbReference type="SUPFAM" id="SSF53474">
    <property type="entry name" value="alpha/beta-Hydrolases"/>
    <property type="match status" value="1"/>
</dbReference>
<protein>
    <recommendedName>
        <fullName evidence="7">Lipase</fullName>
    </recommendedName>
</protein>
<feature type="signal peptide" evidence="9">
    <location>
        <begin position="1"/>
        <end position="15"/>
    </location>
</feature>
<evidence type="ECO:0000256" key="4">
    <source>
        <dbReference type="ARBA" id="ARBA00022963"/>
    </source>
</evidence>
<evidence type="ECO:0000259" key="10">
    <source>
        <dbReference type="Pfam" id="PF04083"/>
    </source>
</evidence>
<evidence type="ECO:0000256" key="2">
    <source>
        <dbReference type="ARBA" id="ARBA00022729"/>
    </source>
</evidence>
<accession>A0A6P8IGX8</accession>
<dbReference type="Gene3D" id="3.40.50.1820">
    <property type="entry name" value="alpha/beta hydrolase"/>
    <property type="match status" value="1"/>
</dbReference>
<keyword evidence="6" id="KW-0325">Glycoprotein</keyword>
<dbReference type="GO" id="GO:0016788">
    <property type="term" value="F:hydrolase activity, acting on ester bonds"/>
    <property type="evidence" value="ECO:0007669"/>
    <property type="project" value="InterPro"/>
</dbReference>
<evidence type="ECO:0000256" key="8">
    <source>
        <dbReference type="PIRSR" id="PIRSR000862-1"/>
    </source>
</evidence>
<keyword evidence="5" id="KW-0443">Lipid metabolism</keyword>
<dbReference type="OrthoDB" id="9974421at2759"/>
<evidence type="ECO:0000256" key="9">
    <source>
        <dbReference type="SAM" id="SignalP"/>
    </source>
</evidence>
<feature type="domain" description="Partial AB-hydrolase lipase" evidence="10">
    <location>
        <begin position="29"/>
        <end position="92"/>
    </location>
</feature>
<keyword evidence="3 7" id="KW-0378">Hydrolase</keyword>
<name>A0A6P8IGX8_ACTTE</name>
<dbReference type="InterPro" id="IPR029058">
    <property type="entry name" value="AB_hydrolase_fold"/>
</dbReference>
<dbReference type="Proteomes" id="UP000515163">
    <property type="component" value="Unplaced"/>
</dbReference>
<evidence type="ECO:0000256" key="3">
    <source>
        <dbReference type="ARBA" id="ARBA00022801"/>
    </source>
</evidence>
<reference evidence="12" key="1">
    <citation type="submission" date="2025-08" db="UniProtKB">
        <authorList>
            <consortium name="RefSeq"/>
        </authorList>
    </citation>
    <scope>IDENTIFICATION</scope>
    <source>
        <tissue evidence="12">Tentacle</tissue>
    </source>
</reference>
<feature type="active site" description="Nucleophile" evidence="8">
    <location>
        <position position="167"/>
    </location>
</feature>
<evidence type="ECO:0000256" key="6">
    <source>
        <dbReference type="ARBA" id="ARBA00023180"/>
    </source>
</evidence>
<evidence type="ECO:0000256" key="7">
    <source>
        <dbReference type="PIRNR" id="PIRNR000862"/>
    </source>
</evidence>
<keyword evidence="4 7" id="KW-0442">Lipid degradation</keyword>
<dbReference type="PIRSF" id="PIRSF000862">
    <property type="entry name" value="Steryl_ester_lip"/>
    <property type="match status" value="1"/>
</dbReference>
<organism evidence="11 12">
    <name type="scientific">Actinia tenebrosa</name>
    <name type="common">Australian red waratah sea anemone</name>
    <dbReference type="NCBI Taxonomy" id="6105"/>
    <lineage>
        <taxon>Eukaryota</taxon>
        <taxon>Metazoa</taxon>
        <taxon>Cnidaria</taxon>
        <taxon>Anthozoa</taxon>
        <taxon>Hexacorallia</taxon>
        <taxon>Actiniaria</taxon>
        <taxon>Actiniidae</taxon>
        <taxon>Actinia</taxon>
    </lineage>
</organism>
<dbReference type="KEGG" id="aten:116301046"/>
<sequence>MLLLVLLASLWSCNGFTLYGELPEVHMNVTQMIEYNGYPSENYDVLTQDGYIINIQRIPYGRHGKWKDKPSKPIVFLQHGLLCSSTNWVSNLPNESLGFILADNGYDVWLGNARGNTYGLKHVNLSIRSAAFWNFTWDEMAQYDLPAMLNFVLKKTGQPTLYYAGHSQGTMIAFAEFSHNKDLAKKVKTMFALGPVATVGYIESPIKLLAIFLPEIEDFFKFFGIYDFLPNNEIMKILADLFCGPKDTREFCSDVIFLLDGFDEKQLNKTRLPVYIAHTPAGTSVKNMYHYAQSYRSKKFQKFDYGTVGNRIKYGQDTPPLYNLSTFTVPTELYSGGEDWLADPKDVSLLCKAITKTVVYHEYIKAWQHLDFIWGLDAASLVYDKIVKHINATEHSNYLMYRKSHNNCKSPYR</sequence>
<keyword evidence="11" id="KW-1185">Reference proteome</keyword>
<feature type="active site" description="Charge relay system" evidence="8">
    <location>
        <position position="369"/>
    </location>
</feature>
<keyword evidence="2 9" id="KW-0732">Signal</keyword>
<feature type="active site" description="Charge relay system" evidence="8">
    <location>
        <position position="339"/>
    </location>
</feature>
<evidence type="ECO:0000313" key="12">
    <source>
        <dbReference type="RefSeq" id="XP_031565908.1"/>
    </source>
</evidence>
<dbReference type="Pfam" id="PF04083">
    <property type="entry name" value="Abhydro_lipase"/>
    <property type="match status" value="1"/>
</dbReference>
<dbReference type="AlphaFoldDB" id="A0A6P8IGX8"/>
<dbReference type="FunCoup" id="A0A6P8IGX8">
    <property type="interactions" value="1405"/>
</dbReference>
<proteinExistence type="inferred from homology"/>
<dbReference type="InterPro" id="IPR025483">
    <property type="entry name" value="Lipase_euk"/>
</dbReference>
<dbReference type="FunFam" id="3.40.50.1820:FF:000021">
    <property type="entry name" value="Lipase"/>
    <property type="match status" value="1"/>
</dbReference>
<evidence type="ECO:0000313" key="11">
    <source>
        <dbReference type="Proteomes" id="UP000515163"/>
    </source>
</evidence>
<dbReference type="GO" id="GO:0016042">
    <property type="term" value="P:lipid catabolic process"/>
    <property type="evidence" value="ECO:0007669"/>
    <property type="project" value="UniProtKB-KW"/>
</dbReference>
<dbReference type="InParanoid" id="A0A6P8IGX8"/>
<dbReference type="RefSeq" id="XP_031565908.1">
    <property type="nucleotide sequence ID" value="XM_031710048.1"/>
</dbReference>
<dbReference type="PANTHER" id="PTHR11005">
    <property type="entry name" value="LYSOSOMAL ACID LIPASE-RELATED"/>
    <property type="match status" value="1"/>
</dbReference>
<gene>
    <name evidence="12" type="primary">LOC116301046</name>
</gene>
<dbReference type="InterPro" id="IPR006693">
    <property type="entry name" value="AB_hydrolase_lipase"/>
</dbReference>
<evidence type="ECO:0000256" key="5">
    <source>
        <dbReference type="ARBA" id="ARBA00023098"/>
    </source>
</evidence>